<evidence type="ECO:0000256" key="2">
    <source>
        <dbReference type="ARBA" id="ARBA00009774"/>
    </source>
</evidence>
<name>A0AAF0FSB1_9EURY</name>
<comment type="pathway">
    <text evidence="1">Cofactor biosynthesis; adenosylcobalamin biosynthesis.</text>
</comment>
<keyword evidence="7" id="KW-1185">Reference proteome</keyword>
<dbReference type="GeneID" id="79949663"/>
<reference evidence="6" key="1">
    <citation type="submission" date="2022-01" db="EMBL/GenBank/DDBJ databases">
        <title>Complete genome of Methanomicrobium antiquum DSM 21220.</title>
        <authorList>
            <person name="Chen S.-C."/>
            <person name="You Y.-T."/>
            <person name="Zhou Y.-Z."/>
            <person name="Lai M.-C."/>
        </authorList>
    </citation>
    <scope>NUCLEOTIDE SEQUENCE</scope>
    <source>
        <strain evidence="6">DSM 21220</strain>
    </source>
</reference>
<dbReference type="InterPro" id="IPR036588">
    <property type="entry name" value="CobH/CbiC_sf"/>
</dbReference>
<dbReference type="RefSeq" id="WP_278100522.1">
    <property type="nucleotide sequence ID" value="NZ_CP091092.1"/>
</dbReference>
<protein>
    <submittedName>
        <fullName evidence="6">Precorrin-8X methylmutase</fullName>
    </submittedName>
</protein>
<sequence length="210" mass="22691">MSENTYIDPGADTKEGFKISSESRAIAKEIIGNNTLEDRIKQRCAISVGDFIMADLMEFRNDPINAGLKALLNKALIITDIKMVHTGIRKKEHESEVVCALDYGSEISQKKGITRSSAGFIALKDRIEGSIVVIGNAPSALMTVCDIIDEGIKPALVIGSAVGFVNAKESKELLRTKDVPSISNRGTRGGTPPAVAALNEIITMYIERKN</sequence>
<evidence type="ECO:0000256" key="4">
    <source>
        <dbReference type="ARBA" id="ARBA00023235"/>
    </source>
</evidence>
<dbReference type="PANTHER" id="PTHR43588:SF1">
    <property type="entry name" value="COBALT-PRECORRIN-8 METHYLMUTASE"/>
    <property type="match status" value="1"/>
</dbReference>
<dbReference type="Gene3D" id="3.40.50.10230">
    <property type="entry name" value="Cobalamin biosynthesis CobH/CbiC, precorrin-8X methylmutase"/>
    <property type="match status" value="1"/>
</dbReference>
<organism evidence="6 7">
    <name type="scientific">Methanomicrobium antiquum</name>
    <dbReference type="NCBI Taxonomy" id="487686"/>
    <lineage>
        <taxon>Archaea</taxon>
        <taxon>Methanobacteriati</taxon>
        <taxon>Methanobacteriota</taxon>
        <taxon>Stenosarchaea group</taxon>
        <taxon>Methanomicrobia</taxon>
        <taxon>Methanomicrobiales</taxon>
        <taxon>Methanomicrobiaceae</taxon>
        <taxon>Methanomicrobium</taxon>
    </lineage>
</organism>
<dbReference type="KEGG" id="manq:L1994_04655"/>
<evidence type="ECO:0000259" key="5">
    <source>
        <dbReference type="Pfam" id="PF02570"/>
    </source>
</evidence>
<dbReference type="EMBL" id="CP091092">
    <property type="protein sequence ID" value="WFN37682.1"/>
    <property type="molecule type" value="Genomic_DNA"/>
</dbReference>
<dbReference type="PANTHER" id="PTHR43588">
    <property type="entry name" value="COBALT-PRECORRIN-8 METHYLMUTASE"/>
    <property type="match status" value="1"/>
</dbReference>
<proteinExistence type="inferred from homology"/>
<dbReference type="AlphaFoldDB" id="A0AAF0FSB1"/>
<evidence type="ECO:0000256" key="1">
    <source>
        <dbReference type="ARBA" id="ARBA00004953"/>
    </source>
</evidence>
<evidence type="ECO:0000313" key="6">
    <source>
        <dbReference type="EMBL" id="WFN37682.1"/>
    </source>
</evidence>
<accession>A0AAF0FSB1</accession>
<dbReference type="Proteomes" id="UP001218895">
    <property type="component" value="Chromosome"/>
</dbReference>
<dbReference type="SUPFAM" id="SSF63965">
    <property type="entry name" value="Precorrin-8X methylmutase CbiC/CobH"/>
    <property type="match status" value="1"/>
</dbReference>
<gene>
    <name evidence="6" type="ORF">L1994_04655</name>
</gene>
<keyword evidence="3" id="KW-0169">Cobalamin biosynthesis</keyword>
<comment type="similarity">
    <text evidence="2">Belongs to the CobH/CbiC family.</text>
</comment>
<dbReference type="InterPro" id="IPR003722">
    <property type="entry name" value="Cbl_synth_CobH/CbiC"/>
</dbReference>
<feature type="domain" description="Cobalamin biosynthesis precorrin-8X methylmutase CobH/CbiC" evidence="5">
    <location>
        <begin position="19"/>
        <end position="204"/>
    </location>
</feature>
<evidence type="ECO:0000313" key="7">
    <source>
        <dbReference type="Proteomes" id="UP001218895"/>
    </source>
</evidence>
<dbReference type="GO" id="GO:0016993">
    <property type="term" value="F:precorrin-8X methylmutase activity"/>
    <property type="evidence" value="ECO:0007669"/>
    <property type="project" value="InterPro"/>
</dbReference>
<keyword evidence="4" id="KW-0413">Isomerase</keyword>
<dbReference type="Pfam" id="PF02570">
    <property type="entry name" value="CbiC"/>
    <property type="match status" value="1"/>
</dbReference>
<evidence type="ECO:0000256" key="3">
    <source>
        <dbReference type="ARBA" id="ARBA00022573"/>
    </source>
</evidence>
<dbReference type="GO" id="GO:0009236">
    <property type="term" value="P:cobalamin biosynthetic process"/>
    <property type="evidence" value="ECO:0007669"/>
    <property type="project" value="UniProtKB-KW"/>
</dbReference>